<accession>A0AAD5E2N9</accession>
<dbReference type="SUPFAM" id="SSF51126">
    <property type="entry name" value="Pectin lyase-like"/>
    <property type="match status" value="1"/>
</dbReference>
<feature type="domain" description="Right handed beta helix" evidence="1">
    <location>
        <begin position="139"/>
        <end position="234"/>
    </location>
</feature>
<dbReference type="Proteomes" id="UP001205105">
    <property type="component" value="Unassembled WGS sequence"/>
</dbReference>
<organism evidence="2 3">
    <name type="scientific">Chlorella ohadii</name>
    <dbReference type="NCBI Taxonomy" id="2649997"/>
    <lineage>
        <taxon>Eukaryota</taxon>
        <taxon>Viridiplantae</taxon>
        <taxon>Chlorophyta</taxon>
        <taxon>core chlorophytes</taxon>
        <taxon>Trebouxiophyceae</taxon>
        <taxon>Chlorellales</taxon>
        <taxon>Chlorellaceae</taxon>
        <taxon>Chlorella clade</taxon>
        <taxon>Chlorella</taxon>
    </lineage>
</organism>
<sequence>MLLFEPRPLSAVPSWLRNKRGSYANPIIVEGLGKPASIIFRTYLSVENCRQAPLLLVAAELPGPALQPPSPLPGSYLYLLNFSILHPGNADGDHPFHAHNCTGLLLRNLVIKGVRTARAPILPAREAAKARAAGAGFNQYGHVIDSALHDVGFGWYVKGGSAHLIIAGNRIYRTETAGLMLGFDTGIEWMTPPWIRYEAYDIKVYNNIIHDVDGPGLAVYGGYNILVAHNTFYRVGQQAESLLVVRPGLRTCDGEWVDDTGINYCQQHRSLGGWGPPNDDRYWVLSLPNNGILIANNIFLNPTGTQAQHLYVRGPEPFCNIDQGEAGCQRCTDLPSTVASDTNLFIRGNVIWNFARQASGATPLGFEWGSGCQARSTCNATLVRATNAINDPAVKPQLFDPAAGDFSRQASTYHAHPFLMPTRLRKASVAKFKQLWAIPNWWRYSPGPASLKLPASNLTNTVRYDKLGRARIPTNNAPGAAIAE</sequence>
<dbReference type="AlphaFoldDB" id="A0AAD5E2N9"/>
<evidence type="ECO:0000313" key="3">
    <source>
        <dbReference type="Proteomes" id="UP001205105"/>
    </source>
</evidence>
<keyword evidence="3" id="KW-1185">Reference proteome</keyword>
<proteinExistence type="predicted"/>
<dbReference type="InterPro" id="IPR039448">
    <property type="entry name" value="Beta_helix"/>
</dbReference>
<name>A0AAD5E2N9_9CHLO</name>
<dbReference type="Gene3D" id="2.160.20.10">
    <property type="entry name" value="Single-stranded right-handed beta-helix, Pectin lyase-like"/>
    <property type="match status" value="1"/>
</dbReference>
<dbReference type="InterPro" id="IPR011050">
    <property type="entry name" value="Pectin_lyase_fold/virulence"/>
</dbReference>
<evidence type="ECO:0000313" key="2">
    <source>
        <dbReference type="EMBL" id="KAI7845684.1"/>
    </source>
</evidence>
<protein>
    <recommendedName>
        <fullName evidence="1">Right handed beta helix domain-containing protein</fullName>
    </recommendedName>
</protein>
<reference evidence="2" key="1">
    <citation type="submission" date="2020-11" db="EMBL/GenBank/DDBJ databases">
        <title>Chlorella ohadii genome sequencing and assembly.</title>
        <authorList>
            <person name="Murik O."/>
            <person name="Treves H."/>
            <person name="Kedem I."/>
            <person name="Shotland Y."/>
            <person name="Kaplan A."/>
        </authorList>
    </citation>
    <scope>NUCLEOTIDE SEQUENCE</scope>
    <source>
        <strain evidence="2">1</strain>
    </source>
</reference>
<dbReference type="InterPro" id="IPR012334">
    <property type="entry name" value="Pectin_lyas_fold"/>
</dbReference>
<gene>
    <name evidence="2" type="ORF">COHA_000798</name>
</gene>
<dbReference type="EMBL" id="JADXDR010000014">
    <property type="protein sequence ID" value="KAI7845684.1"/>
    <property type="molecule type" value="Genomic_DNA"/>
</dbReference>
<dbReference type="InterPro" id="IPR006626">
    <property type="entry name" value="PbH1"/>
</dbReference>
<evidence type="ECO:0000259" key="1">
    <source>
        <dbReference type="Pfam" id="PF13229"/>
    </source>
</evidence>
<dbReference type="Pfam" id="PF13229">
    <property type="entry name" value="Beta_helix"/>
    <property type="match status" value="1"/>
</dbReference>
<dbReference type="SMART" id="SM00710">
    <property type="entry name" value="PbH1"/>
    <property type="match status" value="5"/>
</dbReference>
<comment type="caution">
    <text evidence="2">The sequence shown here is derived from an EMBL/GenBank/DDBJ whole genome shotgun (WGS) entry which is preliminary data.</text>
</comment>